<dbReference type="PANTHER" id="PTHR15076">
    <property type="entry name" value="CD99/MIC2 PROTEIN RELATED"/>
    <property type="match status" value="1"/>
</dbReference>
<evidence type="ECO:0000256" key="6">
    <source>
        <dbReference type="ARBA" id="ARBA00023136"/>
    </source>
</evidence>
<evidence type="ECO:0000313" key="9">
    <source>
        <dbReference type="Ensembl" id="ENSUMAP00000026206"/>
    </source>
</evidence>
<name>A0A452UYJ8_URSMA</name>
<dbReference type="Ensembl" id="ENSUMAT00000031025.1">
    <property type="protein sequence ID" value="ENSUMAP00000026206.1"/>
    <property type="gene ID" value="ENSUMAG00000019090.1"/>
</dbReference>
<evidence type="ECO:0000256" key="1">
    <source>
        <dbReference type="ARBA" id="ARBA00004479"/>
    </source>
</evidence>
<dbReference type="PANTHER" id="PTHR15076:SF4">
    <property type="entry name" value="GLYCOPROTEIN XG"/>
    <property type="match status" value="1"/>
</dbReference>
<feature type="region of interest" description="Disordered" evidence="7">
    <location>
        <begin position="104"/>
        <end position="146"/>
    </location>
</feature>
<gene>
    <name evidence="9" type="primary">XG</name>
</gene>
<comment type="similarity">
    <text evidence="2">Belongs to the CD99 family.</text>
</comment>
<dbReference type="GO" id="GO:0072683">
    <property type="term" value="P:T cell extravasation"/>
    <property type="evidence" value="ECO:0007669"/>
    <property type="project" value="TreeGrafter"/>
</dbReference>
<proteinExistence type="inferred from homology"/>
<feature type="transmembrane region" description="Helical" evidence="8">
    <location>
        <begin position="324"/>
        <end position="344"/>
    </location>
</feature>
<evidence type="ECO:0000256" key="7">
    <source>
        <dbReference type="SAM" id="MobiDB-lite"/>
    </source>
</evidence>
<dbReference type="GO" id="GO:0005886">
    <property type="term" value="C:plasma membrane"/>
    <property type="evidence" value="ECO:0007669"/>
    <property type="project" value="TreeGrafter"/>
</dbReference>
<dbReference type="AlphaFoldDB" id="A0A452UYJ8"/>
<reference evidence="9" key="1">
    <citation type="submission" date="2019-03" db="UniProtKB">
        <authorList>
            <consortium name="Ensembl"/>
        </authorList>
    </citation>
    <scope>IDENTIFICATION</scope>
</reference>
<accession>A0A452UYJ8</accession>
<dbReference type="GeneTree" id="ENSGT00510000049811"/>
<evidence type="ECO:0000256" key="5">
    <source>
        <dbReference type="ARBA" id="ARBA00022989"/>
    </source>
</evidence>
<evidence type="ECO:0000256" key="8">
    <source>
        <dbReference type="SAM" id="Phobius"/>
    </source>
</evidence>
<keyword evidence="4" id="KW-0732">Signal</keyword>
<evidence type="ECO:0000256" key="4">
    <source>
        <dbReference type="ARBA" id="ARBA00022729"/>
    </source>
</evidence>
<keyword evidence="3 8" id="KW-0812">Transmembrane</keyword>
<dbReference type="InterPro" id="IPR022078">
    <property type="entry name" value="CD99L2"/>
</dbReference>
<organism evidence="9">
    <name type="scientific">Ursus maritimus</name>
    <name type="common">Polar bear</name>
    <name type="synonym">Thalarctos maritimus</name>
    <dbReference type="NCBI Taxonomy" id="29073"/>
    <lineage>
        <taxon>Eukaryota</taxon>
        <taxon>Metazoa</taxon>
        <taxon>Chordata</taxon>
        <taxon>Craniata</taxon>
        <taxon>Vertebrata</taxon>
        <taxon>Euteleostomi</taxon>
        <taxon>Mammalia</taxon>
        <taxon>Eutheria</taxon>
        <taxon>Laurasiatheria</taxon>
        <taxon>Carnivora</taxon>
        <taxon>Caniformia</taxon>
        <taxon>Ursidae</taxon>
        <taxon>Ursus</taxon>
    </lineage>
</organism>
<evidence type="ECO:0000256" key="3">
    <source>
        <dbReference type="ARBA" id="ARBA00022692"/>
    </source>
</evidence>
<sequence>GLSSSPDARKPQAFLSSGRRAWRLPGEGRWQRARGWCVASRHGTPVGLSAERKIAQNSAHAFPGSIPKARNGGRGRLLGRVSPNSCRARTRSEIREGFVVRRSVQSQSSSLQNESNTRLACSAGGGWGPGLNRGKEPWLGRNTSPTVAWGAEGQAGCCQLEAVAAAWHSQRDFDLADALDDPEPTKKPSSDIYPKPKPPYRPQPGMSDDSGNIYPKPKPPYRPQPGMSDDSGSIYPRPRPPPRPQPGGSDSGGGYFGNTDRDDGRYPPRPKPPAAGGGSYYPSHDGSGNTHGGGRSRPNSYGNNYDGDGYSTYGNAQGNTVAKIVSPIVSVLVVTLVGAAAGYCQRNRRRNCFRANEPVHV</sequence>
<feature type="region of interest" description="Disordered" evidence="7">
    <location>
        <begin position="177"/>
        <end position="305"/>
    </location>
</feature>
<dbReference type="GO" id="GO:0034109">
    <property type="term" value="P:homotypic cell-cell adhesion"/>
    <property type="evidence" value="ECO:0007669"/>
    <property type="project" value="TreeGrafter"/>
</dbReference>
<evidence type="ECO:0000256" key="2">
    <source>
        <dbReference type="ARBA" id="ARBA00008763"/>
    </source>
</evidence>
<keyword evidence="5 8" id="KW-1133">Transmembrane helix</keyword>
<dbReference type="GO" id="GO:2000391">
    <property type="term" value="P:positive regulation of neutrophil extravasation"/>
    <property type="evidence" value="ECO:0007669"/>
    <property type="project" value="TreeGrafter"/>
</dbReference>
<comment type="subcellular location">
    <subcellularLocation>
        <location evidence="1">Membrane</location>
        <topology evidence="1">Single-pass type I membrane protein</topology>
    </subcellularLocation>
</comment>
<protein>
    <submittedName>
        <fullName evidence="9">Xg glycoprotein (Xg blood group)</fullName>
    </submittedName>
</protein>
<keyword evidence="6 8" id="KW-0472">Membrane</keyword>